<dbReference type="OrthoDB" id="335825at2"/>
<dbReference type="InterPro" id="IPR002850">
    <property type="entry name" value="PIN_toxin-like"/>
</dbReference>
<evidence type="ECO:0000313" key="2">
    <source>
        <dbReference type="EMBL" id="ATW24473.1"/>
    </source>
</evidence>
<dbReference type="Pfam" id="PF13470">
    <property type="entry name" value="PIN_3"/>
    <property type="match status" value="1"/>
</dbReference>
<keyword evidence="3" id="KW-1185">Reference proteome</keyword>
<reference evidence="2 3" key="1">
    <citation type="submission" date="2016-10" db="EMBL/GenBank/DDBJ databases">
        <title>Complete Genome Sequence of Peptococcaceae strain DCMF.</title>
        <authorList>
            <person name="Edwards R.J."/>
            <person name="Holland S.I."/>
            <person name="Deshpande N.P."/>
            <person name="Wong Y.K."/>
            <person name="Ertan H."/>
            <person name="Manefield M."/>
            <person name="Russell T.L."/>
            <person name="Lee M.J."/>
        </authorList>
    </citation>
    <scope>NUCLEOTIDE SEQUENCE [LARGE SCALE GENOMIC DNA]</scope>
    <source>
        <strain evidence="2 3">DCMF</strain>
    </source>
</reference>
<dbReference type="InterPro" id="IPR002716">
    <property type="entry name" value="PIN_dom"/>
</dbReference>
<evidence type="ECO:0000259" key="1">
    <source>
        <dbReference type="SMART" id="SM00670"/>
    </source>
</evidence>
<dbReference type="KEGG" id="fwa:DCMF_06495"/>
<dbReference type="SUPFAM" id="SSF88723">
    <property type="entry name" value="PIN domain-like"/>
    <property type="match status" value="1"/>
</dbReference>
<dbReference type="Proteomes" id="UP000323521">
    <property type="component" value="Chromosome"/>
</dbReference>
<dbReference type="AlphaFoldDB" id="A0A3G1KPS3"/>
<gene>
    <name evidence="2" type="ORF">DCMF_06495</name>
</gene>
<dbReference type="Gene3D" id="3.40.50.1010">
    <property type="entry name" value="5'-nuclease"/>
    <property type="match status" value="1"/>
</dbReference>
<accession>A0A3G1KPS3</accession>
<dbReference type="NCBIfam" id="TIGR00305">
    <property type="entry name" value="putative toxin-antitoxin system toxin component, PIN family"/>
    <property type="match status" value="1"/>
</dbReference>
<dbReference type="PANTHER" id="PTHR34610:SF3">
    <property type="entry name" value="SSL7007 PROTEIN"/>
    <property type="match status" value="1"/>
</dbReference>
<dbReference type="InterPro" id="IPR029060">
    <property type="entry name" value="PIN-like_dom_sf"/>
</dbReference>
<evidence type="ECO:0000313" key="3">
    <source>
        <dbReference type="Proteomes" id="UP000323521"/>
    </source>
</evidence>
<dbReference type="SMART" id="SM00670">
    <property type="entry name" value="PINc"/>
    <property type="match status" value="1"/>
</dbReference>
<proteinExistence type="predicted"/>
<sequence length="133" mass="15243">MRVMLDTNILISAGLFGGTHLSELTKRIADEFNIVLSSQIIEELQLVVALKFPNRKAALDRFMRKLSFEIAFTPTEIDPEIYPKIRDKKDYPILASAIIADVDVFITGDKDFTVIDIERPEIMTISEFKEKYM</sequence>
<dbReference type="PANTHER" id="PTHR34610">
    <property type="entry name" value="SSL7007 PROTEIN"/>
    <property type="match status" value="1"/>
</dbReference>
<name>A0A3G1KPS3_FORW1</name>
<feature type="domain" description="PIN" evidence="1">
    <location>
        <begin position="1"/>
        <end position="114"/>
    </location>
</feature>
<protein>
    <submittedName>
        <fullName evidence="2">Putative toxin-antitoxin system toxin component, PIN family</fullName>
    </submittedName>
</protein>
<dbReference type="EMBL" id="CP017634">
    <property type="protein sequence ID" value="ATW24473.1"/>
    <property type="molecule type" value="Genomic_DNA"/>
</dbReference>
<dbReference type="RefSeq" id="WP_148133671.1">
    <property type="nucleotide sequence ID" value="NZ_CP017634.1"/>
</dbReference>
<organism evidence="2 3">
    <name type="scientific">Formimonas warabiya</name>
    <dbReference type="NCBI Taxonomy" id="1761012"/>
    <lineage>
        <taxon>Bacteria</taxon>
        <taxon>Bacillati</taxon>
        <taxon>Bacillota</taxon>
        <taxon>Clostridia</taxon>
        <taxon>Eubacteriales</taxon>
        <taxon>Peptococcaceae</taxon>
        <taxon>Candidatus Formimonas</taxon>
    </lineage>
</organism>